<feature type="transmembrane region" description="Helical" evidence="1">
    <location>
        <begin position="179"/>
        <end position="200"/>
    </location>
</feature>
<keyword evidence="1" id="KW-0472">Membrane</keyword>
<feature type="chain" id="PRO_5034371924" evidence="2">
    <location>
        <begin position="20"/>
        <end position="262"/>
    </location>
</feature>
<evidence type="ECO:0000313" key="3">
    <source>
        <dbReference type="Proteomes" id="UP000694843"/>
    </source>
</evidence>
<keyword evidence="3" id="KW-1185">Reference proteome</keyword>
<dbReference type="KEGG" id="hazt:108671742"/>
<dbReference type="GeneID" id="108671742"/>
<sequence>MRSVSAVWFLRAAVMVASAHIRLQPSDAMNSSHLYFHKKIEPNYEPEGNEKLVHVSLSSTLWTSTSPHSSISMESSHKASLPSLECSSDKDCDSYNASVPLVCIDEQCTCPAPYCWHYQYFNSKNFFFCGTCGTLGSSCNNTECKPPGRCWEDHFCHCNTGMNYYGICQFTVAVFEQTVVTSILTGIVFFLCIAICVVSFRPDDGYSRTWCCRRMPCNSRNNLELERDMAAIRRARRGRHSKTVAFTHTERLSRQANTPTVQ</sequence>
<accession>A0A8B7NMB5</accession>
<proteinExistence type="predicted"/>
<evidence type="ECO:0000256" key="1">
    <source>
        <dbReference type="SAM" id="Phobius"/>
    </source>
</evidence>
<evidence type="ECO:0000313" key="4">
    <source>
        <dbReference type="RefSeq" id="XP_018014802.1"/>
    </source>
</evidence>
<evidence type="ECO:0000256" key="2">
    <source>
        <dbReference type="SAM" id="SignalP"/>
    </source>
</evidence>
<keyword evidence="1" id="KW-0812">Transmembrane</keyword>
<feature type="signal peptide" evidence="2">
    <location>
        <begin position="1"/>
        <end position="19"/>
    </location>
</feature>
<organism evidence="3 4">
    <name type="scientific">Hyalella azteca</name>
    <name type="common">Amphipod</name>
    <dbReference type="NCBI Taxonomy" id="294128"/>
    <lineage>
        <taxon>Eukaryota</taxon>
        <taxon>Metazoa</taxon>
        <taxon>Ecdysozoa</taxon>
        <taxon>Arthropoda</taxon>
        <taxon>Crustacea</taxon>
        <taxon>Multicrustacea</taxon>
        <taxon>Malacostraca</taxon>
        <taxon>Eumalacostraca</taxon>
        <taxon>Peracarida</taxon>
        <taxon>Amphipoda</taxon>
        <taxon>Senticaudata</taxon>
        <taxon>Talitrida</taxon>
        <taxon>Talitroidea</taxon>
        <taxon>Hyalellidae</taxon>
        <taxon>Hyalella</taxon>
    </lineage>
</organism>
<dbReference type="AlphaFoldDB" id="A0A8B7NMB5"/>
<name>A0A8B7NMB5_HYAAZ</name>
<reference evidence="4" key="1">
    <citation type="submission" date="2025-08" db="UniProtKB">
        <authorList>
            <consortium name="RefSeq"/>
        </authorList>
    </citation>
    <scope>IDENTIFICATION</scope>
    <source>
        <tissue evidence="4">Whole organism</tissue>
    </source>
</reference>
<dbReference type="Proteomes" id="UP000694843">
    <property type="component" value="Unplaced"/>
</dbReference>
<keyword evidence="2" id="KW-0732">Signal</keyword>
<protein>
    <submittedName>
        <fullName evidence="4">Uncharacterized protein LOC108671742 isoform X1</fullName>
    </submittedName>
</protein>
<gene>
    <name evidence="4" type="primary">LOC108671742</name>
</gene>
<dbReference type="OrthoDB" id="6376426at2759"/>
<dbReference type="RefSeq" id="XP_018014802.1">
    <property type="nucleotide sequence ID" value="XM_018159313.2"/>
</dbReference>
<keyword evidence="1" id="KW-1133">Transmembrane helix</keyword>